<evidence type="ECO:0000256" key="6">
    <source>
        <dbReference type="ARBA" id="ARBA00023263"/>
    </source>
</evidence>
<dbReference type="SUPFAM" id="SSF50998">
    <property type="entry name" value="Quinoprotein alcohol dehydrogenase-like"/>
    <property type="match status" value="1"/>
</dbReference>
<comment type="subcellular location">
    <subcellularLocation>
        <location evidence="1">Fimbrium</location>
    </subcellularLocation>
</comment>
<keyword evidence="5" id="KW-0106">Calcium</keyword>
<evidence type="ECO:0000256" key="1">
    <source>
        <dbReference type="ARBA" id="ARBA00004561"/>
    </source>
</evidence>
<proteinExistence type="inferred from homology"/>
<dbReference type="Proteomes" id="UP000183986">
    <property type="component" value="Unassembled WGS sequence"/>
</dbReference>
<protein>
    <recommendedName>
        <fullName evidence="7">PilY1 beta-propeller domain-containing protein</fullName>
    </recommendedName>
</protein>
<dbReference type="Pfam" id="PF05567">
    <property type="entry name" value="T4P_PilY1"/>
    <property type="match status" value="1"/>
</dbReference>
<dbReference type="GO" id="GO:0009289">
    <property type="term" value="C:pilus"/>
    <property type="evidence" value="ECO:0007669"/>
    <property type="project" value="UniProtKB-SubCell"/>
</dbReference>
<dbReference type="EMBL" id="MPKY01000003">
    <property type="protein sequence ID" value="OJS98603.1"/>
    <property type="molecule type" value="Genomic_DNA"/>
</dbReference>
<reference evidence="8" key="1">
    <citation type="submission" date="2016-11" db="EMBL/GenBank/DDBJ databases">
        <title>Draft Genome Sequence of Marinobacter hydrocarbonoclasticus strain STW2, a polyaromatic aromatic hydrocarbon degrading and denitrifying bacterium from rhizosphere of Seagrass Enhalus acodoides.</title>
        <authorList>
            <person name="Ling J."/>
            <person name="Dong J."/>
        </authorList>
    </citation>
    <scope>NUCLEOTIDE SEQUENCE [LARGE SCALE GENOMIC DNA]</scope>
    <source>
        <strain evidence="8">STW2</strain>
    </source>
</reference>
<feature type="domain" description="PilY1 beta-propeller" evidence="7">
    <location>
        <begin position="644"/>
        <end position="978"/>
    </location>
</feature>
<dbReference type="AlphaFoldDB" id="A0A1M2UTB4"/>
<keyword evidence="3" id="KW-1029">Fimbrium biogenesis</keyword>
<sequence>MASVTLSSATAYAAVSQKPLFLTGEGLPPNILLIPDTSESMQEGLSQGRIGLDWENCSPGANMSSDCVAGARYENSKGSIVKRVSRTLVDEYAGIVNMGLLSYQQLPPGEGRDDVFSSTNPKTALWFLTHRPADLRFSTNSNPSWYDPDHDEGWDSDTKRFREPHPTLNGVWIFYNVAVPGYYRSASDSFPPTTSRDTWGYRFRDDGCTSVTCSTYRLYQQMNSSSGAQQDPDSSLWFSSQEGSTWNITLTDSMRARGVNDWGTRVGFISTGQLEWRANASPGLGYLHVPIGGIDASGNIVAEHWSAIRKKLEPQRHDWDSTKGDIMTNADWPLIASGLTPLAGTMQTATDYFIGRSNVSGSRFRTAQGYKSGLSIPQSCGVNAAIWITDGLPSVGPDGTALGTDPVGAMLQARDAVKDFYDQTAAHSPLGGAVKTYVVGFAMPPGVSDLFSGHEDFTTANPLDVLAAAGGTETAFNASDEASLVAIINQIFEGVVDESGGSAASAAASSTSLQTDTAIFVAGFDSTDWTGELKAYRVNRRTSDEDDLLEPSPAWNAENKLPAAASRNILTWVPDSSVTASVDWAKGRTEPFKITATPGGLSAAQLVTLSSGGIDAGDLVGWLRGDQSNEGSEAGDLRRRSRVIGDIVNSSPLYIRNQNFNYQLFPEAEGGKKYNAFLDANRSKSPLIAVASNNGMLHVFDARLPCRDGETTATDGCSSDGGKEVFSYIPNALMSRLPNLAKQDYDREYYFDGSPRIGHVYDGSKWRRILVASLGAGGKAVVAIDIDAQEVLWEIDASHDVNLGYVLGDPILGKAASGEWITVIPNGYDSKDKKASLIILNTLTGEEITTWTPTGSNPTGNAMFEPLPLDVTGDRRIDRIYAGDLEGNLWRYDLDPKGPKDWGVINKLKSGSNDGPLFTAVSPEGQKQPITVRPNAARDPSGIIHLVFGTGKYFEIGDNAVAGVPTQSLYGIRDEDDTVARSDLIEQSIIYEGTEHGFDVRVSTSTDLVVGSNRKGWRLDLIYDGQNNGERLVQNPIIRGSRAVFATLIPEPNPNPCEPGDGTGWIMEIDAFNGARLSQSPWDLSGDGFGEESFVNEPDLVPASGIRSPVGIPTIPAVVEDHQLSDREYKFVVGSTGQVWELPDESRDGAGRQFWRQLR</sequence>
<dbReference type="GO" id="GO:0046872">
    <property type="term" value="F:metal ion binding"/>
    <property type="evidence" value="ECO:0007669"/>
    <property type="project" value="UniProtKB-KW"/>
</dbReference>
<evidence type="ECO:0000256" key="4">
    <source>
        <dbReference type="ARBA" id="ARBA00022723"/>
    </source>
</evidence>
<comment type="similarity">
    <text evidence="2">Belongs to the PilY1 family.</text>
</comment>
<accession>A0A1M2UTB4</accession>
<dbReference type="OrthoDB" id="7156875at2"/>
<evidence type="ECO:0000313" key="8">
    <source>
        <dbReference type="EMBL" id="OJS98603.1"/>
    </source>
</evidence>
<comment type="caution">
    <text evidence="8">The sequence shown here is derived from an EMBL/GenBank/DDBJ whole genome shotgun (WGS) entry which is preliminary data.</text>
</comment>
<keyword evidence="4" id="KW-0479">Metal-binding</keyword>
<evidence type="ECO:0000259" key="7">
    <source>
        <dbReference type="Pfam" id="PF05567"/>
    </source>
</evidence>
<evidence type="ECO:0000256" key="5">
    <source>
        <dbReference type="ARBA" id="ARBA00022837"/>
    </source>
</evidence>
<name>A0A1M2UTB4_MARNT</name>
<keyword evidence="6" id="KW-0281">Fimbrium</keyword>
<evidence type="ECO:0000256" key="2">
    <source>
        <dbReference type="ARBA" id="ARBA00008387"/>
    </source>
</evidence>
<keyword evidence="9" id="KW-1185">Reference proteome</keyword>
<evidence type="ECO:0000313" key="9">
    <source>
        <dbReference type="Proteomes" id="UP000183986"/>
    </source>
</evidence>
<evidence type="ECO:0000256" key="3">
    <source>
        <dbReference type="ARBA" id="ARBA00022558"/>
    </source>
</evidence>
<organism evidence="8 9">
    <name type="scientific">Marinobacter nauticus</name>
    <name type="common">Marinobacter hydrocarbonoclasticus</name>
    <name type="synonym">Marinobacter aquaeolei</name>
    <dbReference type="NCBI Taxonomy" id="2743"/>
    <lineage>
        <taxon>Bacteria</taxon>
        <taxon>Pseudomonadati</taxon>
        <taxon>Pseudomonadota</taxon>
        <taxon>Gammaproteobacteria</taxon>
        <taxon>Pseudomonadales</taxon>
        <taxon>Marinobacteraceae</taxon>
        <taxon>Marinobacter</taxon>
    </lineage>
</organism>
<gene>
    <name evidence="8" type="ORF">BEE62_15540</name>
</gene>
<dbReference type="InterPro" id="IPR008707">
    <property type="entry name" value="B-propeller_PilY1"/>
</dbReference>
<dbReference type="InterPro" id="IPR011047">
    <property type="entry name" value="Quinoprotein_ADH-like_sf"/>
</dbReference>